<dbReference type="RefSeq" id="WP_154438832.1">
    <property type="nucleotide sequence ID" value="NZ_JAHLPJ010000001.1"/>
</dbReference>
<organism evidence="1 2">
    <name type="scientific">Tissierella pigra</name>
    <dbReference type="NCBI Taxonomy" id="2607614"/>
    <lineage>
        <taxon>Bacteria</taxon>
        <taxon>Bacillati</taxon>
        <taxon>Bacillota</taxon>
        <taxon>Tissierellia</taxon>
        <taxon>Tissierellales</taxon>
        <taxon>Tissierellaceae</taxon>
        <taxon>Tissierella</taxon>
    </lineage>
</organism>
<dbReference type="InterPro" id="IPR057955">
    <property type="entry name" value="SF0329-like"/>
</dbReference>
<dbReference type="EMBL" id="VUNQ01000003">
    <property type="protein sequence ID" value="MSU00406.1"/>
    <property type="molecule type" value="Genomic_DNA"/>
</dbReference>
<dbReference type="Proteomes" id="UP000469523">
    <property type="component" value="Unassembled WGS sequence"/>
</dbReference>
<evidence type="ECO:0000313" key="2">
    <source>
        <dbReference type="Proteomes" id="UP000469523"/>
    </source>
</evidence>
<protein>
    <submittedName>
        <fullName evidence="1">Uncharacterized protein</fullName>
    </submittedName>
</protein>
<keyword evidence="2" id="KW-1185">Reference proteome</keyword>
<proteinExistence type="predicted"/>
<name>A0A6N7XF97_9FIRM</name>
<dbReference type="AlphaFoldDB" id="A0A6N7XF97"/>
<dbReference type="Pfam" id="PF25753">
    <property type="entry name" value="SF0329"/>
    <property type="match status" value="1"/>
</dbReference>
<gene>
    <name evidence="1" type="ORF">FYJ83_02860</name>
</gene>
<sequence length="181" mass="21324">MGNSWSGLRRELENDYLCESLQGRVQYFVTHYHKAPDNYGRIAVRVDGKEVLMGNPYDYYVKGYVYKQHILKKEMGVQPRKWVGNETLNDKENKQVEDMVNEMAVNDGVFDIDDITSSIREYKNLDIKESINSANPLVRMLAVMDRRIGKRTLTKLKSEVDKQPEWLQFFYNLRLESENLF</sequence>
<reference evidence="1 2" key="1">
    <citation type="submission" date="2019-09" db="EMBL/GenBank/DDBJ databases">
        <title>In-depth cultivation of the pig gut microbiome towards novel bacterial diversity and tailored functional studies.</title>
        <authorList>
            <person name="Wylensek D."/>
            <person name="Hitch T.C.A."/>
            <person name="Clavel T."/>
        </authorList>
    </citation>
    <scope>NUCLEOTIDE SEQUENCE [LARGE SCALE GENOMIC DNA]</scope>
    <source>
        <strain evidence="1 2">WCA3-693-APC-4?</strain>
    </source>
</reference>
<accession>A0A6N7XF97</accession>
<evidence type="ECO:0000313" key="1">
    <source>
        <dbReference type="EMBL" id="MSU00406.1"/>
    </source>
</evidence>
<comment type="caution">
    <text evidence="1">The sequence shown here is derived from an EMBL/GenBank/DDBJ whole genome shotgun (WGS) entry which is preliminary data.</text>
</comment>